<dbReference type="RefSeq" id="WP_276269244.1">
    <property type="nucleotide sequence ID" value="NZ_JARJLM010000688.1"/>
</dbReference>
<accession>A0ABT6B3Y1</accession>
<proteinExistence type="predicted"/>
<sequence>MQNLANEDYFESCDGTVRVWIEQGSSIHIKAVTKENDPVELSESEAMQIAEVLRQFASRV</sequence>
<gene>
    <name evidence="1" type="ORF">P3W85_42605</name>
</gene>
<dbReference type="EMBL" id="JARJLM010000688">
    <property type="protein sequence ID" value="MDF3839585.1"/>
    <property type="molecule type" value="Genomic_DNA"/>
</dbReference>
<evidence type="ECO:0000313" key="1">
    <source>
        <dbReference type="EMBL" id="MDF3839585.1"/>
    </source>
</evidence>
<comment type="caution">
    <text evidence="1">The sequence shown here is derived from an EMBL/GenBank/DDBJ whole genome shotgun (WGS) entry which is preliminary data.</text>
</comment>
<name>A0ABT6B3Y1_9BURK</name>
<reference evidence="1 2" key="1">
    <citation type="submission" date="2023-03" db="EMBL/GenBank/DDBJ databases">
        <title>Draft assemblies of triclosan tolerant bacteria isolated from returned activated sludge.</title>
        <authorList>
            <person name="Van Hamelsveld S."/>
        </authorList>
    </citation>
    <scope>NUCLEOTIDE SEQUENCE [LARGE SCALE GENOMIC DNA]</scope>
    <source>
        <strain evidence="1 2">GW210010_S58</strain>
    </source>
</reference>
<dbReference type="Proteomes" id="UP001216674">
    <property type="component" value="Unassembled WGS sequence"/>
</dbReference>
<keyword evidence="2" id="KW-1185">Reference proteome</keyword>
<protein>
    <submittedName>
        <fullName evidence="1">Uncharacterized protein</fullName>
    </submittedName>
</protein>
<evidence type="ECO:0000313" key="2">
    <source>
        <dbReference type="Proteomes" id="UP001216674"/>
    </source>
</evidence>
<organism evidence="1 2">
    <name type="scientific">Cupriavidus basilensis</name>
    <dbReference type="NCBI Taxonomy" id="68895"/>
    <lineage>
        <taxon>Bacteria</taxon>
        <taxon>Pseudomonadati</taxon>
        <taxon>Pseudomonadota</taxon>
        <taxon>Betaproteobacteria</taxon>
        <taxon>Burkholderiales</taxon>
        <taxon>Burkholderiaceae</taxon>
        <taxon>Cupriavidus</taxon>
    </lineage>
</organism>